<protein>
    <recommendedName>
        <fullName evidence="1">Phosphoribosyltransferase domain-containing protein</fullName>
    </recommendedName>
</protein>
<dbReference type="AlphaFoldDB" id="A0A558J6M5"/>
<dbReference type="Pfam" id="PF00156">
    <property type="entry name" value="Pribosyltran"/>
    <property type="match status" value="1"/>
</dbReference>
<dbReference type="InterPro" id="IPR029057">
    <property type="entry name" value="PRTase-like"/>
</dbReference>
<name>A0A558J6M5_9GAMM</name>
<accession>A0A558J6M5</accession>
<sequence>MQIQFKSYGDLGRDITKNFEKFSGDWDLVVGVPRSGMVPAYMIALALNVNCTDISSWVNNYPLKRGLTRGVRKELSSPWEAKKVLIVDDSIMSGKSIRSEIDALPEWLASRATTLAVYSGKPIRSDIDIILEFLPHPRAFEWNIFHHNVMNRSCICLEGMIIEGEAGSDKRTARFRYIPSRYINTIVSCQHESSRHEVEILLVNNGISYRNLVMANNDKDVMAMDSLVRFKVKTFIDSTADLFVEANSDQAKLICREARKPVFCSSDNCIYNPGDELGTRFVKNKIKLLVWKIVNSKAW</sequence>
<dbReference type="Proteomes" id="UP000317288">
    <property type="component" value="Unassembled WGS sequence"/>
</dbReference>
<reference evidence="2 3" key="1">
    <citation type="submission" date="2019-07" db="EMBL/GenBank/DDBJ databases">
        <title>Diversity of Bacteria from Kongsfjorden, Arctic.</title>
        <authorList>
            <person name="Yu Y."/>
        </authorList>
    </citation>
    <scope>NUCLEOTIDE SEQUENCE [LARGE SCALE GENOMIC DNA]</scope>
    <source>
        <strain evidence="2 3">SM1922</strain>
    </source>
</reference>
<organism evidence="2 3">
    <name type="scientific">Vreelandella titanicae</name>
    <dbReference type="NCBI Taxonomy" id="664683"/>
    <lineage>
        <taxon>Bacteria</taxon>
        <taxon>Pseudomonadati</taxon>
        <taxon>Pseudomonadota</taxon>
        <taxon>Gammaproteobacteria</taxon>
        <taxon>Oceanospirillales</taxon>
        <taxon>Halomonadaceae</taxon>
        <taxon>Vreelandella</taxon>
    </lineage>
</organism>
<dbReference type="InterPro" id="IPR000836">
    <property type="entry name" value="PRTase_dom"/>
</dbReference>
<dbReference type="CDD" id="cd06223">
    <property type="entry name" value="PRTases_typeI"/>
    <property type="match status" value="1"/>
</dbReference>
<proteinExistence type="predicted"/>
<dbReference type="Gene3D" id="3.40.50.2020">
    <property type="match status" value="1"/>
</dbReference>
<feature type="domain" description="Phosphoribosyltransferase" evidence="1">
    <location>
        <begin position="18"/>
        <end position="107"/>
    </location>
</feature>
<comment type="caution">
    <text evidence="2">The sequence shown here is derived from an EMBL/GenBank/DDBJ whole genome shotgun (WGS) entry which is preliminary data.</text>
</comment>
<evidence type="ECO:0000313" key="2">
    <source>
        <dbReference type="EMBL" id="TVU89182.1"/>
    </source>
</evidence>
<dbReference type="RefSeq" id="WP_144812258.1">
    <property type="nucleotide sequence ID" value="NZ_VNFE01000004.1"/>
</dbReference>
<gene>
    <name evidence="2" type="ORF">FQP89_14335</name>
</gene>
<evidence type="ECO:0000259" key="1">
    <source>
        <dbReference type="Pfam" id="PF00156"/>
    </source>
</evidence>
<evidence type="ECO:0000313" key="3">
    <source>
        <dbReference type="Proteomes" id="UP000317288"/>
    </source>
</evidence>
<dbReference type="EMBL" id="VNFE01000004">
    <property type="protein sequence ID" value="TVU89182.1"/>
    <property type="molecule type" value="Genomic_DNA"/>
</dbReference>
<dbReference type="SUPFAM" id="SSF53271">
    <property type="entry name" value="PRTase-like"/>
    <property type="match status" value="1"/>
</dbReference>